<dbReference type="AlphaFoldDB" id="A0AAW1VW58"/>
<evidence type="ECO:0000313" key="2">
    <source>
        <dbReference type="EMBL" id="KAK9911306.1"/>
    </source>
</evidence>
<accession>A0AAW1VW58</accession>
<protein>
    <submittedName>
        <fullName evidence="2">Uncharacterized protein</fullName>
    </submittedName>
</protein>
<evidence type="ECO:0000256" key="1">
    <source>
        <dbReference type="SAM" id="MobiDB-lite"/>
    </source>
</evidence>
<keyword evidence="3" id="KW-1185">Reference proteome</keyword>
<gene>
    <name evidence="2" type="ORF">M0R45_035223</name>
</gene>
<feature type="region of interest" description="Disordered" evidence="1">
    <location>
        <begin position="1"/>
        <end position="67"/>
    </location>
</feature>
<feature type="compositionally biased region" description="Basic and acidic residues" evidence="1">
    <location>
        <begin position="1"/>
        <end position="19"/>
    </location>
</feature>
<name>A0AAW1VW58_RUBAR</name>
<dbReference type="EMBL" id="JBEDUW010000007">
    <property type="protein sequence ID" value="KAK9911306.1"/>
    <property type="molecule type" value="Genomic_DNA"/>
</dbReference>
<evidence type="ECO:0000313" key="3">
    <source>
        <dbReference type="Proteomes" id="UP001457282"/>
    </source>
</evidence>
<sequence>MQERGSCEDLRDGTSEARQRRGVHGGTGSEEDAEAHDRGDLAVRVNGGSVGWGRRRQQMKDDSGDQQCQRWSEKEHEFDWSRVGVKVCGCVGHEDLLGRNCDSGQRSLGSRILNVGLVIGIGEVGEGCDGGCRNWVEISNARLLLFEGEGEGQI</sequence>
<proteinExistence type="predicted"/>
<dbReference type="Proteomes" id="UP001457282">
    <property type="component" value="Unassembled WGS sequence"/>
</dbReference>
<organism evidence="2 3">
    <name type="scientific">Rubus argutus</name>
    <name type="common">Southern blackberry</name>
    <dbReference type="NCBI Taxonomy" id="59490"/>
    <lineage>
        <taxon>Eukaryota</taxon>
        <taxon>Viridiplantae</taxon>
        <taxon>Streptophyta</taxon>
        <taxon>Embryophyta</taxon>
        <taxon>Tracheophyta</taxon>
        <taxon>Spermatophyta</taxon>
        <taxon>Magnoliopsida</taxon>
        <taxon>eudicotyledons</taxon>
        <taxon>Gunneridae</taxon>
        <taxon>Pentapetalae</taxon>
        <taxon>rosids</taxon>
        <taxon>fabids</taxon>
        <taxon>Rosales</taxon>
        <taxon>Rosaceae</taxon>
        <taxon>Rosoideae</taxon>
        <taxon>Rosoideae incertae sedis</taxon>
        <taxon>Rubus</taxon>
    </lineage>
</organism>
<reference evidence="2 3" key="1">
    <citation type="journal article" date="2023" name="G3 (Bethesda)">
        <title>A chromosome-length genome assembly and annotation of blackberry (Rubus argutus, cv. 'Hillquist').</title>
        <authorList>
            <person name="Bruna T."/>
            <person name="Aryal R."/>
            <person name="Dudchenko O."/>
            <person name="Sargent D.J."/>
            <person name="Mead D."/>
            <person name="Buti M."/>
            <person name="Cavallini A."/>
            <person name="Hytonen T."/>
            <person name="Andres J."/>
            <person name="Pham M."/>
            <person name="Weisz D."/>
            <person name="Mascagni F."/>
            <person name="Usai G."/>
            <person name="Natali L."/>
            <person name="Bassil N."/>
            <person name="Fernandez G.E."/>
            <person name="Lomsadze A."/>
            <person name="Armour M."/>
            <person name="Olukolu B."/>
            <person name="Poorten T."/>
            <person name="Britton C."/>
            <person name="Davik J."/>
            <person name="Ashrafi H."/>
            <person name="Aiden E.L."/>
            <person name="Borodovsky M."/>
            <person name="Worthington M."/>
        </authorList>
    </citation>
    <scope>NUCLEOTIDE SEQUENCE [LARGE SCALE GENOMIC DNA]</scope>
    <source>
        <strain evidence="2">PI 553951</strain>
    </source>
</reference>
<comment type="caution">
    <text evidence="2">The sequence shown here is derived from an EMBL/GenBank/DDBJ whole genome shotgun (WGS) entry which is preliminary data.</text>
</comment>